<dbReference type="Pfam" id="PF08666">
    <property type="entry name" value="SAF"/>
    <property type="match status" value="1"/>
</dbReference>
<dbReference type="CDD" id="cd11614">
    <property type="entry name" value="SAF_CpaB_FlgA_like"/>
    <property type="match status" value="1"/>
</dbReference>
<organism evidence="3 4">
    <name type="scientific">Microbacterium amylolyticum</name>
    <dbReference type="NCBI Taxonomy" id="936337"/>
    <lineage>
        <taxon>Bacteria</taxon>
        <taxon>Bacillati</taxon>
        <taxon>Actinomycetota</taxon>
        <taxon>Actinomycetes</taxon>
        <taxon>Micrococcales</taxon>
        <taxon>Microbacteriaceae</taxon>
        <taxon>Microbacterium</taxon>
    </lineage>
</organism>
<dbReference type="InterPro" id="IPR013974">
    <property type="entry name" value="SAF"/>
</dbReference>
<keyword evidence="1" id="KW-0472">Membrane</keyword>
<gene>
    <name evidence="3" type="ORF">JOF34_002193</name>
</gene>
<keyword evidence="1" id="KW-1133">Transmembrane helix</keyword>
<proteinExistence type="predicted"/>
<evidence type="ECO:0000313" key="3">
    <source>
        <dbReference type="EMBL" id="MBP2437607.1"/>
    </source>
</evidence>
<dbReference type="Proteomes" id="UP001519362">
    <property type="component" value="Unassembled WGS sequence"/>
</dbReference>
<protein>
    <recommendedName>
        <fullName evidence="2">SAF domain-containing protein</fullName>
    </recommendedName>
</protein>
<feature type="domain" description="SAF" evidence="2">
    <location>
        <begin position="45"/>
        <end position="107"/>
    </location>
</feature>
<keyword evidence="4" id="KW-1185">Reference proteome</keyword>
<feature type="transmembrane region" description="Helical" evidence="1">
    <location>
        <begin position="20"/>
        <end position="38"/>
    </location>
</feature>
<evidence type="ECO:0000313" key="4">
    <source>
        <dbReference type="Proteomes" id="UP001519362"/>
    </source>
</evidence>
<reference evidence="3 4" key="1">
    <citation type="submission" date="2021-03" db="EMBL/GenBank/DDBJ databases">
        <title>Sequencing the genomes of 1000 actinobacteria strains.</title>
        <authorList>
            <person name="Klenk H.-P."/>
        </authorList>
    </citation>
    <scope>NUCLEOTIDE SEQUENCE [LARGE SCALE GENOMIC DNA]</scope>
    <source>
        <strain evidence="3 4">DSM 24221</strain>
    </source>
</reference>
<evidence type="ECO:0000256" key="1">
    <source>
        <dbReference type="SAM" id="Phobius"/>
    </source>
</evidence>
<keyword evidence="1" id="KW-0812">Transmembrane</keyword>
<sequence length="210" mass="21349">MKSISRSGRRQRSPLLDLRLAVGIALVAASVVGVWWVVQSARETFPVLAAASPIVPGQVISAGDVVEIEAQLGQAESLYLPPEALIDGLVATRSIGQGELIATAATGDITASDLTSVVVRSALEVPAGVSAGSTVELWAARLEAPGQYEEPLVIVSDAVVASVLADDGMVSREGTRLELVIGRGDVSVVLDHVAGGSALSAVPVHAGGTS</sequence>
<name>A0ABS4ZJZ5_9MICO</name>
<dbReference type="RefSeq" id="WP_165133544.1">
    <property type="nucleotide sequence ID" value="NZ_CP049253.1"/>
</dbReference>
<evidence type="ECO:0000259" key="2">
    <source>
        <dbReference type="SMART" id="SM00858"/>
    </source>
</evidence>
<accession>A0ABS4ZJZ5</accession>
<dbReference type="EMBL" id="JAGIOL010000001">
    <property type="protein sequence ID" value="MBP2437607.1"/>
    <property type="molecule type" value="Genomic_DNA"/>
</dbReference>
<dbReference type="SMART" id="SM00858">
    <property type="entry name" value="SAF"/>
    <property type="match status" value="1"/>
</dbReference>
<comment type="caution">
    <text evidence="3">The sequence shown here is derived from an EMBL/GenBank/DDBJ whole genome shotgun (WGS) entry which is preliminary data.</text>
</comment>